<sequence>MNKMLAIAVGKRILKVRKSKKLSQDRLAILAKIDRSYIGRIERGEVNITLEILYKLSETLGCDPKELLP</sequence>
<keyword evidence="3" id="KW-0804">Transcription</keyword>
<dbReference type="SMART" id="SM00530">
    <property type="entry name" value="HTH_XRE"/>
    <property type="match status" value="1"/>
</dbReference>
<accession>A0A0F5V7S1</accession>
<dbReference type="GO" id="GO:0005829">
    <property type="term" value="C:cytosol"/>
    <property type="evidence" value="ECO:0007669"/>
    <property type="project" value="TreeGrafter"/>
</dbReference>
<dbReference type="GO" id="GO:0003700">
    <property type="term" value="F:DNA-binding transcription factor activity"/>
    <property type="evidence" value="ECO:0007669"/>
    <property type="project" value="TreeGrafter"/>
</dbReference>
<evidence type="ECO:0000313" key="6">
    <source>
        <dbReference type="Proteomes" id="UP000033633"/>
    </source>
</evidence>
<gene>
    <name evidence="5" type="ORF">KY46_20030</name>
</gene>
<keyword evidence="6" id="KW-1185">Reference proteome</keyword>
<dbReference type="InterPro" id="IPR050807">
    <property type="entry name" value="TransReg_Diox_bact_type"/>
</dbReference>
<keyword evidence="2" id="KW-0238">DNA-binding</keyword>
<protein>
    <submittedName>
        <fullName evidence="5">XRE family transcriptional regulator</fullName>
    </submittedName>
</protein>
<dbReference type="InterPro" id="IPR001387">
    <property type="entry name" value="Cro/C1-type_HTH"/>
</dbReference>
<dbReference type="PROSITE" id="PS50943">
    <property type="entry name" value="HTH_CROC1"/>
    <property type="match status" value="1"/>
</dbReference>
<dbReference type="RefSeq" id="WP_046222365.1">
    <property type="nucleotide sequence ID" value="NZ_JWYV01000025.1"/>
</dbReference>
<name>A0A0F5V7S1_9GAMM</name>
<dbReference type="GO" id="GO:0003677">
    <property type="term" value="F:DNA binding"/>
    <property type="evidence" value="ECO:0007669"/>
    <property type="project" value="UniProtKB-KW"/>
</dbReference>
<evidence type="ECO:0000256" key="1">
    <source>
        <dbReference type="ARBA" id="ARBA00023015"/>
    </source>
</evidence>
<evidence type="ECO:0000259" key="4">
    <source>
        <dbReference type="PROSITE" id="PS50943"/>
    </source>
</evidence>
<dbReference type="STRING" id="265726.KY46_20030"/>
<organism evidence="5 6">
    <name type="scientific">Photobacterium halotolerans</name>
    <dbReference type="NCBI Taxonomy" id="265726"/>
    <lineage>
        <taxon>Bacteria</taxon>
        <taxon>Pseudomonadati</taxon>
        <taxon>Pseudomonadota</taxon>
        <taxon>Gammaproteobacteria</taxon>
        <taxon>Vibrionales</taxon>
        <taxon>Vibrionaceae</taxon>
        <taxon>Photobacterium</taxon>
    </lineage>
</organism>
<evidence type="ECO:0000313" key="5">
    <source>
        <dbReference type="EMBL" id="KKC98127.1"/>
    </source>
</evidence>
<proteinExistence type="predicted"/>
<dbReference type="InterPro" id="IPR010982">
    <property type="entry name" value="Lambda_DNA-bd_dom_sf"/>
</dbReference>
<dbReference type="PANTHER" id="PTHR46797">
    <property type="entry name" value="HTH-TYPE TRANSCRIPTIONAL REGULATOR"/>
    <property type="match status" value="1"/>
</dbReference>
<evidence type="ECO:0000256" key="3">
    <source>
        <dbReference type="ARBA" id="ARBA00023163"/>
    </source>
</evidence>
<dbReference type="SUPFAM" id="SSF47413">
    <property type="entry name" value="lambda repressor-like DNA-binding domains"/>
    <property type="match status" value="1"/>
</dbReference>
<evidence type="ECO:0000256" key="2">
    <source>
        <dbReference type="ARBA" id="ARBA00023125"/>
    </source>
</evidence>
<dbReference type="Gene3D" id="1.10.260.40">
    <property type="entry name" value="lambda repressor-like DNA-binding domains"/>
    <property type="match status" value="1"/>
</dbReference>
<comment type="caution">
    <text evidence="5">The sequence shown here is derived from an EMBL/GenBank/DDBJ whole genome shotgun (WGS) entry which is preliminary data.</text>
</comment>
<dbReference type="Proteomes" id="UP000033633">
    <property type="component" value="Unassembled WGS sequence"/>
</dbReference>
<dbReference type="CDD" id="cd00093">
    <property type="entry name" value="HTH_XRE"/>
    <property type="match status" value="1"/>
</dbReference>
<dbReference type="PANTHER" id="PTHR46797:SF23">
    <property type="entry name" value="HTH-TYPE TRANSCRIPTIONAL REGULATOR SUTR"/>
    <property type="match status" value="1"/>
</dbReference>
<keyword evidence="1" id="KW-0805">Transcription regulation</keyword>
<dbReference type="PATRIC" id="fig|265726.11.peg.2809"/>
<dbReference type="OrthoDB" id="9800901at2"/>
<dbReference type="AlphaFoldDB" id="A0A0F5V7S1"/>
<dbReference type="Pfam" id="PF01381">
    <property type="entry name" value="HTH_3"/>
    <property type="match status" value="1"/>
</dbReference>
<dbReference type="EMBL" id="JWYV01000025">
    <property type="protein sequence ID" value="KKC98127.1"/>
    <property type="molecule type" value="Genomic_DNA"/>
</dbReference>
<feature type="domain" description="HTH cro/C1-type" evidence="4">
    <location>
        <begin position="13"/>
        <end position="67"/>
    </location>
</feature>
<reference evidence="5 6" key="1">
    <citation type="submission" date="2014-12" db="EMBL/GenBank/DDBJ databases">
        <title>Mercury Reductase activity and rhizosphere competence traits in the genome of root associated Photobacterium halotolerans MELD1.</title>
        <authorList>
            <person name="Mathew D.C."/>
            <person name="Huang C.-C."/>
        </authorList>
    </citation>
    <scope>NUCLEOTIDE SEQUENCE [LARGE SCALE GENOMIC DNA]</scope>
    <source>
        <strain evidence="5 6">MELD1</strain>
    </source>
</reference>